<name>A0A6I6MFI2_9CAUL</name>
<keyword evidence="3" id="KW-1185">Reference proteome</keyword>
<proteinExistence type="predicted"/>
<evidence type="ECO:0000256" key="1">
    <source>
        <dbReference type="SAM" id="SignalP"/>
    </source>
</evidence>
<dbReference type="EMBL" id="CP047045">
    <property type="protein sequence ID" value="QGZ93215.1"/>
    <property type="molecule type" value="Genomic_DNA"/>
</dbReference>
<evidence type="ECO:0008006" key="4">
    <source>
        <dbReference type="Google" id="ProtNLM"/>
    </source>
</evidence>
<evidence type="ECO:0000313" key="3">
    <source>
        <dbReference type="Proteomes" id="UP000431269"/>
    </source>
</evidence>
<gene>
    <name evidence="2" type="ORF">DSM104635_00021</name>
</gene>
<protein>
    <recommendedName>
        <fullName evidence="4">DUF306 domain-containing protein</fullName>
    </recommendedName>
</protein>
<feature type="signal peptide" evidence="1">
    <location>
        <begin position="1"/>
        <end position="19"/>
    </location>
</feature>
<reference evidence="3" key="1">
    <citation type="submission" date="2019-12" db="EMBL/GenBank/DDBJ databases">
        <title>Complete genome of Terracaulis silvestris 0127_4.</title>
        <authorList>
            <person name="Vieira S."/>
            <person name="Riedel T."/>
            <person name="Sproer C."/>
            <person name="Pascual J."/>
            <person name="Boedeker C."/>
            <person name="Overmann J."/>
        </authorList>
    </citation>
    <scope>NUCLEOTIDE SEQUENCE [LARGE SCALE GENOMIC DNA]</scope>
    <source>
        <strain evidence="3">0127_4</strain>
    </source>
</reference>
<organism evidence="2 3">
    <name type="scientific">Terricaulis silvestris</name>
    <dbReference type="NCBI Taxonomy" id="2686094"/>
    <lineage>
        <taxon>Bacteria</taxon>
        <taxon>Pseudomonadati</taxon>
        <taxon>Pseudomonadota</taxon>
        <taxon>Alphaproteobacteria</taxon>
        <taxon>Caulobacterales</taxon>
        <taxon>Caulobacteraceae</taxon>
        <taxon>Terricaulis</taxon>
    </lineage>
</organism>
<keyword evidence="1" id="KW-0732">Signal</keyword>
<sequence length="143" mass="15136">MRFILCALALAGITATASAQTYQVQPNAVLQVQRANILDGVWNVGGLGQLSLTTRPEGALEGQLAGKACHGQYQGNAFSLLCMSDDRGPYLISGAAFEEPPVATTARARIVAQPARMGGQIHQTYLTARGHTEEVAQLNGTRQ</sequence>
<evidence type="ECO:0000313" key="2">
    <source>
        <dbReference type="EMBL" id="QGZ93215.1"/>
    </source>
</evidence>
<feature type="chain" id="PRO_5026023249" description="DUF306 domain-containing protein" evidence="1">
    <location>
        <begin position="20"/>
        <end position="143"/>
    </location>
</feature>
<accession>A0A6I6MFI2</accession>
<dbReference type="RefSeq" id="WP_158764232.1">
    <property type="nucleotide sequence ID" value="NZ_CP047045.1"/>
</dbReference>
<dbReference type="KEGG" id="tsv:DSM104635_00021"/>
<dbReference type="AlphaFoldDB" id="A0A6I6MFI2"/>
<dbReference type="Proteomes" id="UP000431269">
    <property type="component" value="Chromosome"/>
</dbReference>